<feature type="non-terminal residue" evidence="1">
    <location>
        <position position="1"/>
    </location>
</feature>
<dbReference type="EMBL" id="JAAGMP010001131">
    <property type="protein sequence ID" value="NEC21566.1"/>
    <property type="molecule type" value="Genomic_DNA"/>
</dbReference>
<protein>
    <submittedName>
        <fullName evidence="1">Cobalamin biosynthesis protein CobG</fullName>
    </submittedName>
</protein>
<evidence type="ECO:0000313" key="2">
    <source>
        <dbReference type="Proteomes" id="UP000469670"/>
    </source>
</evidence>
<evidence type="ECO:0000313" key="1">
    <source>
        <dbReference type="EMBL" id="NEC21566.1"/>
    </source>
</evidence>
<gene>
    <name evidence="1" type="ORF">G3I50_25485</name>
</gene>
<dbReference type="Proteomes" id="UP000469670">
    <property type="component" value="Unassembled WGS sequence"/>
</dbReference>
<comment type="caution">
    <text evidence="1">The sequence shown here is derived from an EMBL/GenBank/DDBJ whole genome shotgun (WGS) entry which is preliminary data.</text>
</comment>
<name>A0A7K3S240_9ACTN</name>
<sequence>HERARNIVASPLAGLDGSPAVSGWLAELDGLVCGSAAAASLSGRFLFALDDGRGDVDALGADVTLIAAGDSCLLRIGVADE</sequence>
<proteinExistence type="predicted"/>
<feature type="non-terminal residue" evidence="1">
    <location>
        <position position="81"/>
    </location>
</feature>
<accession>A0A7K3S240</accession>
<dbReference type="AlphaFoldDB" id="A0A7K3S240"/>
<reference evidence="1 2" key="1">
    <citation type="submission" date="2020-01" db="EMBL/GenBank/DDBJ databases">
        <title>Insect and environment-associated Actinomycetes.</title>
        <authorList>
            <person name="Currrie C."/>
            <person name="Chevrette M."/>
            <person name="Carlson C."/>
            <person name="Stubbendieck R."/>
            <person name="Wendt-Pienkowski E."/>
        </authorList>
    </citation>
    <scope>NUCLEOTIDE SEQUENCE [LARGE SCALE GENOMIC DNA]</scope>
    <source>
        <strain evidence="1 2">SID7590</strain>
    </source>
</reference>
<organism evidence="1 2">
    <name type="scientific">Streptomyces parvus</name>
    <dbReference type="NCBI Taxonomy" id="66428"/>
    <lineage>
        <taxon>Bacteria</taxon>
        <taxon>Bacillati</taxon>
        <taxon>Actinomycetota</taxon>
        <taxon>Actinomycetes</taxon>
        <taxon>Kitasatosporales</taxon>
        <taxon>Streptomycetaceae</taxon>
        <taxon>Streptomyces</taxon>
    </lineage>
</organism>